<dbReference type="SUPFAM" id="SSF49265">
    <property type="entry name" value="Fibronectin type III"/>
    <property type="match status" value="1"/>
</dbReference>
<evidence type="ECO:0000256" key="3">
    <source>
        <dbReference type="ARBA" id="ARBA00022837"/>
    </source>
</evidence>
<dbReference type="PROSITE" id="PS51272">
    <property type="entry name" value="SLH"/>
    <property type="match status" value="3"/>
</dbReference>
<proteinExistence type="predicted"/>
<dbReference type="InterPro" id="IPR028994">
    <property type="entry name" value="Integrin_alpha_N"/>
</dbReference>
<feature type="domain" description="Fibronectin type-III" evidence="5">
    <location>
        <begin position="618"/>
        <end position="709"/>
    </location>
</feature>
<evidence type="ECO:0000313" key="8">
    <source>
        <dbReference type="Proteomes" id="UP000253090"/>
    </source>
</evidence>
<dbReference type="PANTHER" id="PTHR46580:SF2">
    <property type="entry name" value="MAM DOMAIN-CONTAINING PROTEIN"/>
    <property type="match status" value="1"/>
</dbReference>
<dbReference type="InterPro" id="IPR013783">
    <property type="entry name" value="Ig-like_fold"/>
</dbReference>
<keyword evidence="1" id="KW-0732">Signal</keyword>
<feature type="domain" description="SLH" evidence="6">
    <location>
        <begin position="970"/>
        <end position="1029"/>
    </location>
</feature>
<dbReference type="AlphaFoldDB" id="A0A369B4J8"/>
<evidence type="ECO:0000259" key="6">
    <source>
        <dbReference type="PROSITE" id="PS51272"/>
    </source>
</evidence>
<evidence type="ECO:0000256" key="4">
    <source>
        <dbReference type="SAM" id="MobiDB-lite"/>
    </source>
</evidence>
<dbReference type="Pfam" id="PF00395">
    <property type="entry name" value="SLH"/>
    <property type="match status" value="3"/>
</dbReference>
<dbReference type="Gene3D" id="2.60.40.2030">
    <property type="match status" value="1"/>
</dbReference>
<evidence type="ECO:0000313" key="7">
    <source>
        <dbReference type="EMBL" id="RCX16472.1"/>
    </source>
</evidence>
<dbReference type="SMART" id="SM00237">
    <property type="entry name" value="Calx_beta"/>
    <property type="match status" value="1"/>
</dbReference>
<dbReference type="InterPro" id="IPR018247">
    <property type="entry name" value="EF_Hand_1_Ca_BS"/>
</dbReference>
<protein>
    <submittedName>
        <fullName evidence="7">Cadherin-like protein</fullName>
    </submittedName>
</protein>
<dbReference type="InterPro" id="IPR001119">
    <property type="entry name" value="SLH_dom"/>
</dbReference>
<dbReference type="PANTHER" id="PTHR46580">
    <property type="entry name" value="SENSOR KINASE-RELATED"/>
    <property type="match status" value="1"/>
</dbReference>
<dbReference type="InterPro" id="IPR003961">
    <property type="entry name" value="FN3_dom"/>
</dbReference>
<name>A0A369B4J8_9BACL</name>
<dbReference type="Pfam" id="PF13517">
    <property type="entry name" value="FG-GAP_3"/>
    <property type="match status" value="3"/>
</dbReference>
<dbReference type="SMART" id="SM00060">
    <property type="entry name" value="FN3"/>
    <property type="match status" value="1"/>
</dbReference>
<dbReference type="SUPFAM" id="SSF69318">
    <property type="entry name" value="Integrin alpha N-terminal domain"/>
    <property type="match status" value="1"/>
</dbReference>
<dbReference type="CDD" id="cd00063">
    <property type="entry name" value="FN3"/>
    <property type="match status" value="1"/>
</dbReference>
<dbReference type="Pfam" id="PF12733">
    <property type="entry name" value="Cadherin-like"/>
    <property type="match status" value="1"/>
</dbReference>
<dbReference type="InterPro" id="IPR013517">
    <property type="entry name" value="FG-GAP"/>
</dbReference>
<evidence type="ECO:0000259" key="5">
    <source>
        <dbReference type="PROSITE" id="PS50853"/>
    </source>
</evidence>
<dbReference type="Proteomes" id="UP000253090">
    <property type="component" value="Unassembled WGS sequence"/>
</dbReference>
<feature type="domain" description="SLH" evidence="6">
    <location>
        <begin position="897"/>
        <end position="960"/>
    </location>
</feature>
<dbReference type="PROSITE" id="PS00018">
    <property type="entry name" value="EF_HAND_1"/>
    <property type="match status" value="1"/>
</dbReference>
<dbReference type="EMBL" id="QPJW01000012">
    <property type="protein sequence ID" value="RCX16472.1"/>
    <property type="molecule type" value="Genomic_DNA"/>
</dbReference>
<feature type="domain" description="SLH" evidence="6">
    <location>
        <begin position="836"/>
        <end position="896"/>
    </location>
</feature>
<dbReference type="RefSeq" id="WP_181873247.1">
    <property type="nucleotide sequence ID" value="NZ_QPJW01000012.1"/>
</dbReference>
<dbReference type="GO" id="GO:0016020">
    <property type="term" value="C:membrane"/>
    <property type="evidence" value="ECO:0007669"/>
    <property type="project" value="InterPro"/>
</dbReference>
<dbReference type="InterPro" id="IPR003644">
    <property type="entry name" value="Calx_beta"/>
</dbReference>
<dbReference type="Gene3D" id="2.60.40.10">
    <property type="entry name" value="Immunoglobulins"/>
    <property type="match status" value="1"/>
</dbReference>
<keyword evidence="3" id="KW-0106">Calcium</keyword>
<dbReference type="GO" id="GO:0007154">
    <property type="term" value="P:cell communication"/>
    <property type="evidence" value="ECO:0007669"/>
    <property type="project" value="InterPro"/>
</dbReference>
<evidence type="ECO:0000256" key="1">
    <source>
        <dbReference type="ARBA" id="ARBA00022729"/>
    </source>
</evidence>
<dbReference type="Pfam" id="PF03160">
    <property type="entry name" value="Calx-beta"/>
    <property type="match status" value="1"/>
</dbReference>
<sequence>MRLRLHKKRIGLVSLLTVVLGVSLLLPMAAPQTAKAAQRPLFHEAVRHDIGGILYSAAVEDVNRDGKKDIIAINVPEKIMSVLLGNGDGTFRNGSQSPVGSLPRKVAFADFNGDGAVDAAVSSSGDNTLSILMGLGDGSFLPETRVLVGAEPIGLVQGDFNGDGNSDLAVANNSSNEVSILLGKGDGTFSTQSLYSVGINPRSLVAEDFNKDGKLDLAVANNSSANISILLGDGNGGFAAISPLSSGRSPIGLQAADFNQDGNLDLAVAANNDNTVNVFLGNGDGTFGPVSTYPLGSLPLDLELGDFDGDGNLDLLGGVQGASVPILFGNGDGTFQPPFSDSYPFAGQVTSGDLNGDGKPDIVTVHAGGYLQVMNSAADGTLNLALDRYEVREDAGSVTVAVYRTGGSYGQAKIRLLTLEGTAAAGRDYSAIDDTLVFDQGETSKQYSIPITNMVGYQGDRSFQVQISTPSNGAVLGTQTVSSVMILEGADLPDTTAPILDASRFGSIDHYSGVNDQLYGDDNAVGEAGTVVRAYLWNDADGDGTVGGGELGAGLVVGISMADGSVPAGDIGDLAPGIYVFVVTATDASGNESELAASAAVSVTLAKGASPEPADTVPPVWPTGAKLDFSGLASSAVTLEWPEASDDTGIEAYEIYQGASRVNSLSAAARSYTVTGLTANVDYTFMVKAVDAAGNGSSDLAGSVRTPPPSGSGAGSGFSETGPITAPALLAKSPESRLKQLSLTAAGTALVMTPPFQADVHDYAALTRGAQVSLSFESLHPLAKVEINGQIVKGKYTADLKAGDNLLEMRIYAEDRTSTTYRLTLTRLPSEEPGTVSPLPFNDVKGHWAHAEMQAAFSMGLVKGDISGTFRPDNDVSRAEWTVMLDRLLKSSRAASSGFFTDNGSIPAWAKEAVDGAAERGLITGYADGTFRPGQSLTRAEIAVILGRVLKWPDDGKVGGNSEAGAVLGGLAFEDDAEIPAWAKGYVRKAVKQGLLQGRGAGRFAPNEQVTRAEAAVLLVRLSRILDVS</sequence>
<reference evidence="7 8" key="1">
    <citation type="submission" date="2018-07" db="EMBL/GenBank/DDBJ databases">
        <title>Genomic Encyclopedia of Type Strains, Phase III (KMG-III): the genomes of soil and plant-associated and newly described type strains.</title>
        <authorList>
            <person name="Whitman W."/>
        </authorList>
    </citation>
    <scope>NUCLEOTIDE SEQUENCE [LARGE SCALE GENOMIC DNA]</scope>
    <source>
        <strain evidence="7 8">CECT 8333</strain>
    </source>
</reference>
<dbReference type="PROSITE" id="PS50853">
    <property type="entry name" value="FN3"/>
    <property type="match status" value="1"/>
</dbReference>
<keyword evidence="2" id="KW-0677">Repeat</keyword>
<dbReference type="InterPro" id="IPR036116">
    <property type="entry name" value="FN3_sf"/>
</dbReference>
<gene>
    <name evidence="7" type="ORF">DFP94_11292</name>
</gene>
<comment type="caution">
    <text evidence="7">The sequence shown here is derived from an EMBL/GenBank/DDBJ whole genome shotgun (WGS) entry which is preliminary data.</text>
</comment>
<organism evidence="7 8">
    <name type="scientific">Fontibacillus phaseoli</name>
    <dbReference type="NCBI Taxonomy" id="1416533"/>
    <lineage>
        <taxon>Bacteria</taxon>
        <taxon>Bacillati</taxon>
        <taxon>Bacillota</taxon>
        <taxon>Bacilli</taxon>
        <taxon>Bacillales</taxon>
        <taxon>Paenibacillaceae</taxon>
        <taxon>Fontibacillus</taxon>
    </lineage>
</organism>
<dbReference type="SUPFAM" id="SSF141072">
    <property type="entry name" value="CalX-like"/>
    <property type="match status" value="1"/>
</dbReference>
<dbReference type="InterPro" id="IPR025883">
    <property type="entry name" value="Cadherin-like_domain"/>
</dbReference>
<accession>A0A369B4J8</accession>
<dbReference type="InterPro" id="IPR038081">
    <property type="entry name" value="CalX-like_sf"/>
</dbReference>
<evidence type="ECO:0000256" key="2">
    <source>
        <dbReference type="ARBA" id="ARBA00022737"/>
    </source>
</evidence>
<keyword evidence="8" id="KW-1185">Reference proteome</keyword>
<dbReference type="Gene3D" id="2.130.10.130">
    <property type="entry name" value="Integrin alpha, N-terminal"/>
    <property type="match status" value="1"/>
</dbReference>
<dbReference type="Gene3D" id="2.30.30.100">
    <property type="match status" value="3"/>
</dbReference>
<feature type="region of interest" description="Disordered" evidence="4">
    <location>
        <begin position="698"/>
        <end position="718"/>
    </location>
</feature>
<dbReference type="Pfam" id="PF00041">
    <property type="entry name" value="fn3"/>
    <property type="match status" value="1"/>
</dbReference>